<proteinExistence type="inferred from homology"/>
<dbReference type="Gene3D" id="2.40.440.10">
    <property type="entry name" value="L,D-transpeptidase catalytic domain-like"/>
    <property type="match status" value="1"/>
</dbReference>
<gene>
    <name evidence="11" type="ORF">MPL3365_270042</name>
</gene>
<dbReference type="GO" id="GO:0008360">
    <property type="term" value="P:regulation of cell shape"/>
    <property type="evidence" value="ECO:0007669"/>
    <property type="project" value="UniProtKB-UniRule"/>
</dbReference>
<evidence type="ECO:0000313" key="11">
    <source>
        <dbReference type="EMBL" id="CDX57431.1"/>
    </source>
</evidence>
<dbReference type="GO" id="GO:0009252">
    <property type="term" value="P:peptidoglycan biosynthetic process"/>
    <property type="evidence" value="ECO:0007669"/>
    <property type="project" value="UniProtKB-UniPathway"/>
</dbReference>
<evidence type="ECO:0000313" key="12">
    <source>
        <dbReference type="Proteomes" id="UP000046122"/>
    </source>
</evidence>
<evidence type="ECO:0000256" key="8">
    <source>
        <dbReference type="SAM" id="MobiDB-lite"/>
    </source>
</evidence>
<keyword evidence="3" id="KW-0808">Transferase</keyword>
<dbReference type="UniPathway" id="UPA00219"/>
<keyword evidence="6 7" id="KW-0961">Cell wall biogenesis/degradation</keyword>
<dbReference type="PANTHER" id="PTHR41533">
    <property type="entry name" value="L,D-TRANSPEPTIDASE HI_1667-RELATED"/>
    <property type="match status" value="1"/>
</dbReference>
<reference evidence="11 12" key="1">
    <citation type="submission" date="2014-08" db="EMBL/GenBank/DDBJ databases">
        <authorList>
            <person name="Moulin Lionel"/>
        </authorList>
    </citation>
    <scope>NUCLEOTIDE SEQUENCE [LARGE SCALE GENOMIC DNA]</scope>
</reference>
<dbReference type="Pfam" id="PF20142">
    <property type="entry name" value="Scaffold"/>
    <property type="match status" value="1"/>
</dbReference>
<dbReference type="Proteomes" id="UP000046122">
    <property type="component" value="Unassembled WGS sequence"/>
</dbReference>
<keyword evidence="4 7" id="KW-0133">Cell shape</keyword>
<accession>A0A090GCK4</accession>
<dbReference type="AlphaFoldDB" id="A0A090GCK4"/>
<dbReference type="InterPro" id="IPR036366">
    <property type="entry name" value="PGBDSf"/>
</dbReference>
<evidence type="ECO:0000256" key="1">
    <source>
        <dbReference type="ARBA" id="ARBA00004752"/>
    </source>
</evidence>
<evidence type="ECO:0000256" key="5">
    <source>
        <dbReference type="ARBA" id="ARBA00022984"/>
    </source>
</evidence>
<feature type="active site" description="Nucleophile" evidence="7">
    <location>
        <position position="545"/>
    </location>
</feature>
<dbReference type="InterPro" id="IPR038063">
    <property type="entry name" value="Transpep_catalytic_dom"/>
</dbReference>
<dbReference type="PROSITE" id="PS52029">
    <property type="entry name" value="LD_TPASE"/>
    <property type="match status" value="1"/>
</dbReference>
<dbReference type="InterPro" id="IPR045380">
    <property type="entry name" value="LD_TPept_scaffold_dom"/>
</dbReference>
<dbReference type="InterPro" id="IPR052905">
    <property type="entry name" value="LD-transpeptidase_YkuD-like"/>
</dbReference>
<comment type="pathway">
    <text evidence="1 7">Cell wall biogenesis; peptidoglycan biosynthesis.</text>
</comment>
<dbReference type="GO" id="GO:0016740">
    <property type="term" value="F:transferase activity"/>
    <property type="evidence" value="ECO:0007669"/>
    <property type="project" value="UniProtKB-KW"/>
</dbReference>
<dbReference type="CDD" id="cd16913">
    <property type="entry name" value="YkuD_like"/>
    <property type="match status" value="1"/>
</dbReference>
<dbReference type="GO" id="GO:0071555">
    <property type="term" value="P:cell wall organization"/>
    <property type="evidence" value="ECO:0007669"/>
    <property type="project" value="UniProtKB-UniRule"/>
</dbReference>
<evidence type="ECO:0000259" key="10">
    <source>
        <dbReference type="PROSITE" id="PS52029"/>
    </source>
</evidence>
<comment type="similarity">
    <text evidence="2">Belongs to the YkuD family.</text>
</comment>
<sequence length="628" mass="68727">MKILGNKKAVLPIAVAATLALGQQPASAQGLFDMLFGGGIRHNPQGEFPPPPKPRKIRPAAPAGEGGGGVRISSPSYNTYRADKLVRVDFKSLLPAPQPATAQDAAFVPSVTSNSFRDAVAGLSDYELFAEPDIAKALVAYYSANPDFIWVSDNAPNSRAQDAVRVLGEAASYGLTPADYSVDVPAAATSATPEERTKELVRFEMALSARVLRYAQDAQSGRVDPNRMTGYYDFPAKSFDLEGALKTLAHTQEVRTYLESRHPQNAEYQALRVELEALEASEENEIVVDPKLLLKPGESSPELPKLLTLISRNLDDEMGGNYGEVLARLGKSEFYDPELAPVIKAVQQRAGMKGDGVIGPRTVASLAGTSKADKIEKVKVALEELRWMPSDLGSPRVFINQPAFTASYIDNGEEKLKTRAVIGRVTNQTAFFYNQIKQVDFHPYWGVPQSIIVNEMLPRLRSDPGYLDRAGYEVTDSRGKRIPSAAVDWGAYGANIPFSVRQQPSEANALGELKILFPNKHAIYMHDTPQKSFFARDMRALSHGCVRLQDPRGMAAAVLGTTVDDIAEKLKHGHSTENVTRVIPVYVAYFTAWPDMSGKVEYFDDVYDRDSKLMQALDATEAVRTPSS</sequence>
<dbReference type="PANTHER" id="PTHR41533:SF2">
    <property type="entry name" value="BLR7131 PROTEIN"/>
    <property type="match status" value="1"/>
</dbReference>
<evidence type="ECO:0000256" key="4">
    <source>
        <dbReference type="ARBA" id="ARBA00022960"/>
    </source>
</evidence>
<feature type="chain" id="PRO_5001856577" evidence="9">
    <location>
        <begin position="29"/>
        <end position="628"/>
    </location>
</feature>
<feature type="domain" description="L,D-TPase catalytic" evidence="10">
    <location>
        <begin position="395"/>
        <end position="566"/>
    </location>
</feature>
<protein>
    <submittedName>
        <fullName evidence="11">ErfK/YbiS/YcfS/YnhG family protein</fullName>
    </submittedName>
</protein>
<evidence type="ECO:0000256" key="3">
    <source>
        <dbReference type="ARBA" id="ARBA00022679"/>
    </source>
</evidence>
<dbReference type="InterPro" id="IPR005490">
    <property type="entry name" value="LD_TPept_cat_dom"/>
</dbReference>
<dbReference type="Pfam" id="PF03734">
    <property type="entry name" value="YkuD"/>
    <property type="match status" value="1"/>
</dbReference>
<keyword evidence="9" id="KW-0732">Signal</keyword>
<feature type="active site" description="Proton donor/acceptor" evidence="7">
    <location>
        <position position="526"/>
    </location>
</feature>
<dbReference type="SUPFAM" id="SSF141523">
    <property type="entry name" value="L,D-transpeptidase catalytic domain-like"/>
    <property type="match status" value="1"/>
</dbReference>
<keyword evidence="5 7" id="KW-0573">Peptidoglycan synthesis</keyword>
<feature type="region of interest" description="Disordered" evidence="8">
    <location>
        <begin position="42"/>
        <end position="69"/>
    </location>
</feature>
<name>A0A090GCK4_MESPL</name>
<feature type="signal peptide" evidence="9">
    <location>
        <begin position="1"/>
        <end position="28"/>
    </location>
</feature>
<evidence type="ECO:0000256" key="6">
    <source>
        <dbReference type="ARBA" id="ARBA00023316"/>
    </source>
</evidence>
<evidence type="ECO:0000256" key="7">
    <source>
        <dbReference type="PROSITE-ProRule" id="PRU01373"/>
    </source>
</evidence>
<dbReference type="EMBL" id="CCNE01000020">
    <property type="protein sequence ID" value="CDX57431.1"/>
    <property type="molecule type" value="Genomic_DNA"/>
</dbReference>
<dbReference type="GO" id="GO:0004180">
    <property type="term" value="F:carboxypeptidase activity"/>
    <property type="evidence" value="ECO:0007669"/>
    <property type="project" value="UniProtKB-ARBA"/>
</dbReference>
<dbReference type="Gene3D" id="1.10.101.10">
    <property type="entry name" value="PGBD-like superfamily/PGBD"/>
    <property type="match status" value="1"/>
</dbReference>
<evidence type="ECO:0000256" key="9">
    <source>
        <dbReference type="SAM" id="SignalP"/>
    </source>
</evidence>
<evidence type="ECO:0000256" key="2">
    <source>
        <dbReference type="ARBA" id="ARBA00005992"/>
    </source>
</evidence>
<organism evidence="11 12">
    <name type="scientific">Mesorhizobium plurifarium</name>
    <dbReference type="NCBI Taxonomy" id="69974"/>
    <lineage>
        <taxon>Bacteria</taxon>
        <taxon>Pseudomonadati</taxon>
        <taxon>Pseudomonadota</taxon>
        <taxon>Alphaproteobacteria</taxon>
        <taxon>Hyphomicrobiales</taxon>
        <taxon>Phyllobacteriaceae</taxon>
        <taxon>Mesorhizobium</taxon>
    </lineage>
</organism>